<keyword evidence="2" id="KW-0012">Acyltransferase</keyword>
<evidence type="ECO:0000313" key="5">
    <source>
        <dbReference type="Proteomes" id="UP000633278"/>
    </source>
</evidence>
<dbReference type="PANTHER" id="PTHR43072">
    <property type="entry name" value="N-ACETYLTRANSFERASE"/>
    <property type="match status" value="1"/>
</dbReference>
<dbReference type="Gene3D" id="3.40.630.30">
    <property type="match status" value="1"/>
</dbReference>
<sequence length="166" mass="18673">MRFIAINKDNYNSTAAIYKEGLDSEIASFETKVPNFELWNAKHLAFGRIALKKEGTILGWASLSPVSSREVYKGLAEVSIYIAKEARGSGLGKILLNKLIVLSEENGIWTLQSSIFRANEASISIHRSCGFRIVGFKEKVAQRNGVWHDNILLERRSKKVQYPKES</sequence>
<comment type="caution">
    <text evidence="4">The sequence shown here is derived from an EMBL/GenBank/DDBJ whole genome shotgun (WGS) entry which is preliminary data.</text>
</comment>
<dbReference type="InterPro" id="IPR000182">
    <property type="entry name" value="GNAT_dom"/>
</dbReference>
<dbReference type="PROSITE" id="PS51186">
    <property type="entry name" value="GNAT"/>
    <property type="match status" value="1"/>
</dbReference>
<gene>
    <name evidence="4" type="ORF">GCM10011416_01980</name>
</gene>
<dbReference type="PANTHER" id="PTHR43072:SF23">
    <property type="entry name" value="UPF0039 PROTEIN C11D3.02C"/>
    <property type="match status" value="1"/>
</dbReference>
<accession>A0A917HTX4</accession>
<dbReference type="Proteomes" id="UP000633278">
    <property type="component" value="Unassembled WGS sequence"/>
</dbReference>
<dbReference type="EMBL" id="BMJW01000001">
    <property type="protein sequence ID" value="GGG89171.1"/>
    <property type="molecule type" value="Genomic_DNA"/>
</dbReference>
<dbReference type="RefSeq" id="WP_188597407.1">
    <property type="nucleotide sequence ID" value="NZ_BMJW01000001.1"/>
</dbReference>
<reference evidence="4" key="1">
    <citation type="journal article" date="2014" name="Int. J. Syst. Evol. Microbiol.">
        <title>Complete genome sequence of Corynebacterium casei LMG S-19264T (=DSM 44701T), isolated from a smear-ripened cheese.</title>
        <authorList>
            <consortium name="US DOE Joint Genome Institute (JGI-PGF)"/>
            <person name="Walter F."/>
            <person name="Albersmeier A."/>
            <person name="Kalinowski J."/>
            <person name="Ruckert C."/>
        </authorList>
    </citation>
    <scope>NUCLEOTIDE SEQUENCE</scope>
    <source>
        <strain evidence="4">CGMCC 1.15763</strain>
    </source>
</reference>
<evidence type="ECO:0000259" key="3">
    <source>
        <dbReference type="PROSITE" id="PS51186"/>
    </source>
</evidence>
<evidence type="ECO:0000256" key="1">
    <source>
        <dbReference type="ARBA" id="ARBA00022679"/>
    </source>
</evidence>
<name>A0A917HTX4_9FLAO</name>
<dbReference type="SUPFAM" id="SSF55729">
    <property type="entry name" value="Acyl-CoA N-acyltransferases (Nat)"/>
    <property type="match status" value="1"/>
</dbReference>
<dbReference type="AlphaFoldDB" id="A0A917HTX4"/>
<dbReference type="GO" id="GO:0016747">
    <property type="term" value="F:acyltransferase activity, transferring groups other than amino-acyl groups"/>
    <property type="evidence" value="ECO:0007669"/>
    <property type="project" value="InterPro"/>
</dbReference>
<proteinExistence type="predicted"/>
<dbReference type="Pfam" id="PF00583">
    <property type="entry name" value="Acetyltransf_1"/>
    <property type="match status" value="1"/>
</dbReference>
<dbReference type="CDD" id="cd04301">
    <property type="entry name" value="NAT_SF"/>
    <property type="match status" value="1"/>
</dbReference>
<reference evidence="4" key="2">
    <citation type="submission" date="2020-09" db="EMBL/GenBank/DDBJ databases">
        <authorList>
            <person name="Sun Q."/>
            <person name="Zhou Y."/>
        </authorList>
    </citation>
    <scope>NUCLEOTIDE SEQUENCE</scope>
    <source>
        <strain evidence="4">CGMCC 1.15763</strain>
    </source>
</reference>
<keyword evidence="5" id="KW-1185">Reference proteome</keyword>
<feature type="domain" description="N-acetyltransferase" evidence="3">
    <location>
        <begin position="1"/>
        <end position="158"/>
    </location>
</feature>
<keyword evidence="1" id="KW-0808">Transferase</keyword>
<organism evidence="4 5">
    <name type="scientific">Polaribacter pacificus</name>
    <dbReference type="NCBI Taxonomy" id="1775173"/>
    <lineage>
        <taxon>Bacteria</taxon>
        <taxon>Pseudomonadati</taxon>
        <taxon>Bacteroidota</taxon>
        <taxon>Flavobacteriia</taxon>
        <taxon>Flavobacteriales</taxon>
        <taxon>Flavobacteriaceae</taxon>
    </lineage>
</organism>
<dbReference type="InterPro" id="IPR016181">
    <property type="entry name" value="Acyl_CoA_acyltransferase"/>
</dbReference>
<protein>
    <submittedName>
        <fullName evidence="4">Phosphinothricin N-acetyltransferase</fullName>
    </submittedName>
</protein>
<evidence type="ECO:0000313" key="4">
    <source>
        <dbReference type="EMBL" id="GGG89171.1"/>
    </source>
</evidence>
<evidence type="ECO:0000256" key="2">
    <source>
        <dbReference type="ARBA" id="ARBA00023315"/>
    </source>
</evidence>